<dbReference type="EMBL" id="LC500341">
    <property type="protein sequence ID" value="BBN91622.1"/>
    <property type="molecule type" value="Genomic_DNA"/>
</dbReference>
<keyword evidence="1" id="KW-0732">Signal</keyword>
<dbReference type="InterPro" id="IPR036378">
    <property type="entry name" value="FAS1_dom_sf"/>
</dbReference>
<gene>
    <name evidence="3" type="primary">astaP-or2</name>
</gene>
<dbReference type="PROSITE" id="PS50213">
    <property type="entry name" value="FAS1"/>
    <property type="match status" value="2"/>
</dbReference>
<dbReference type="PANTHER" id="PTHR10900">
    <property type="entry name" value="PERIOSTIN-RELATED"/>
    <property type="match status" value="1"/>
</dbReference>
<proteinExistence type="predicted"/>
<organism evidence="3">
    <name type="scientific">Scenedesmus sp. Oki-4N</name>
    <dbReference type="NCBI Taxonomy" id="2650458"/>
    <lineage>
        <taxon>Eukaryota</taxon>
        <taxon>Viridiplantae</taxon>
        <taxon>Chlorophyta</taxon>
        <taxon>core chlorophytes</taxon>
        <taxon>Chlorophyceae</taxon>
        <taxon>CS clade</taxon>
        <taxon>Sphaeropleales</taxon>
        <taxon>Scenedesmaceae</taxon>
        <taxon>Scenedesmus</taxon>
    </lineage>
</organism>
<feature type="chain" id="PRO_5028864317" evidence="1">
    <location>
        <begin position="20"/>
        <end position="402"/>
    </location>
</feature>
<feature type="signal peptide" evidence="1">
    <location>
        <begin position="1"/>
        <end position="19"/>
    </location>
</feature>
<dbReference type="Gene3D" id="2.30.180.10">
    <property type="entry name" value="FAS1 domain"/>
    <property type="match status" value="2"/>
</dbReference>
<feature type="domain" description="FAS1" evidence="2">
    <location>
        <begin position="28"/>
        <end position="171"/>
    </location>
</feature>
<evidence type="ECO:0000259" key="2">
    <source>
        <dbReference type="PROSITE" id="PS50213"/>
    </source>
</evidence>
<protein>
    <submittedName>
        <fullName evidence="3">Astaxanthin-binding orange protein of fasciclin family</fullName>
    </submittedName>
</protein>
<sequence>MQAMKAILLLACCFAVARAQTTFPSLVDAVAAANASAPQQMSILLAAVQAAGVAGSLGPNTTWTILAPTNNAFVSRLNESLGITPQELLLPENRDVLVEVLSYHVIPSGAVLSSQLTDGQEAPTALAEAAPLTVSIANGNVTFEGANNNAAVTTADIEAGSSVIHIIDDVLLPAGIGNFPNATNTTGPVVYESIAAALEAANGTNSSLSILLAAVEAAGVGANLTNDTAWTILAPTNDAFVTRLNDSVGITPEQLLLPENRDTLVQVLSYQVIPSGAVLSSQLTDGQEAPTALAEAAPLTVSIANGTVTFVGGNSNASVTTADIQAGASVIHVIDDVLLPAGVGTPEVVPTVDALQGAAAPATAAAPAVPAGPAQRQTSGASTTVSSVFWMGAALAIANALL</sequence>
<dbReference type="InterPro" id="IPR000782">
    <property type="entry name" value="FAS1_domain"/>
</dbReference>
<dbReference type="PANTHER" id="PTHR10900:SF77">
    <property type="entry name" value="FI19380P1"/>
    <property type="match status" value="1"/>
</dbReference>
<dbReference type="SUPFAM" id="SSF82153">
    <property type="entry name" value="FAS1 domain"/>
    <property type="match status" value="2"/>
</dbReference>
<evidence type="ECO:0000256" key="1">
    <source>
        <dbReference type="SAM" id="SignalP"/>
    </source>
</evidence>
<dbReference type="GO" id="GO:0005615">
    <property type="term" value="C:extracellular space"/>
    <property type="evidence" value="ECO:0007669"/>
    <property type="project" value="TreeGrafter"/>
</dbReference>
<reference evidence="3" key="1">
    <citation type="journal article" date="2020" name="Commun. Biol.">
        <title>Photooxidative stress-inducible orange and pink water-soluble astaxanthin-binding proteins in eukaryotic microalga.</title>
        <authorList>
            <person name="Kawasaki S."/>
            <person name="Yamazaki K."/>
            <person name="Nishikata T."/>
            <person name="Ishige T."/>
            <person name="Toyoshima H."/>
            <person name="Miyata A."/>
        </authorList>
    </citation>
    <scope>NUCLEOTIDE SEQUENCE</scope>
    <source>
        <strain evidence="3">Oki-4N</strain>
    </source>
</reference>
<dbReference type="Pfam" id="PF02469">
    <property type="entry name" value="Fasciclin"/>
    <property type="match status" value="2"/>
</dbReference>
<dbReference type="SMART" id="SM00554">
    <property type="entry name" value="FAS1"/>
    <property type="match status" value="2"/>
</dbReference>
<evidence type="ECO:0000313" key="3">
    <source>
        <dbReference type="EMBL" id="BBN91622.1"/>
    </source>
</evidence>
<accession>A0A7G1GEX6</accession>
<name>A0A7G1GEX6_9CHLO</name>
<feature type="domain" description="FAS1" evidence="2">
    <location>
        <begin position="191"/>
        <end position="338"/>
    </location>
</feature>
<dbReference type="AlphaFoldDB" id="A0A7G1GEX6"/>
<dbReference type="InterPro" id="IPR050904">
    <property type="entry name" value="Adhesion/Biosynth-related"/>
</dbReference>